<evidence type="ECO:0000313" key="3">
    <source>
        <dbReference type="Proteomes" id="UP000184203"/>
    </source>
</evidence>
<dbReference type="RefSeq" id="WP_232423687.1">
    <property type="nucleotide sequence ID" value="NZ_AEMG01000006.1"/>
</dbReference>
<feature type="compositionally biased region" description="Low complexity" evidence="1">
    <location>
        <begin position="29"/>
        <end position="104"/>
    </location>
</feature>
<dbReference type="Proteomes" id="UP000184203">
    <property type="component" value="Unassembled WGS sequence"/>
</dbReference>
<evidence type="ECO:0000313" key="2">
    <source>
        <dbReference type="EMBL" id="SHK13900.1"/>
    </source>
</evidence>
<proteinExistence type="predicted"/>
<dbReference type="AlphaFoldDB" id="A0A1M6Q122"/>
<organism evidence="2 3">
    <name type="scientific">Haladaptatus paucihalophilus DX253</name>
    <dbReference type="NCBI Taxonomy" id="797209"/>
    <lineage>
        <taxon>Archaea</taxon>
        <taxon>Methanobacteriati</taxon>
        <taxon>Methanobacteriota</taxon>
        <taxon>Stenosarchaea group</taxon>
        <taxon>Halobacteria</taxon>
        <taxon>Halobacteriales</taxon>
        <taxon>Haladaptataceae</taxon>
        <taxon>Haladaptatus</taxon>
    </lineage>
</organism>
<protein>
    <submittedName>
        <fullName evidence="2">Uncharacterized protein</fullName>
    </submittedName>
</protein>
<feature type="compositionally biased region" description="Polar residues" evidence="1">
    <location>
        <begin position="1"/>
        <end position="28"/>
    </location>
</feature>
<sequence>MTQRLQQPETQELDIGQQSQSQRYRPTGQQYQQETRQPQTQQFERQPSRQPMQQQPMQQQHRQATQQQPMQQQHRQATQQQPMQQQHRQATQQQPMQQQPMQQHRQAEQFGQQIRQRYEESVPSEVRLAVDDLEKVSTTAEWAKVKAVQRGLPRVANVCDDIQELAELQKKLIIRQSPVSHTIGQCSVQAIQEGLQELQQHTGEPEVQATIENAKQSLGTIEKGLSALQTTGTHQSGQQVGGQQSGQQTGGRRFGQQYGTQGTSQGIGTQSMEHHPSQPY</sequence>
<accession>A0A1M6Q122</accession>
<name>A0A1M6Q122_HALPU</name>
<gene>
    <name evidence="2" type="ORF">SAMN05444342_0715</name>
</gene>
<feature type="region of interest" description="Disordered" evidence="1">
    <location>
        <begin position="1"/>
        <end position="111"/>
    </location>
</feature>
<dbReference type="EMBL" id="FRAN01000001">
    <property type="protein sequence ID" value="SHK13900.1"/>
    <property type="molecule type" value="Genomic_DNA"/>
</dbReference>
<evidence type="ECO:0000256" key="1">
    <source>
        <dbReference type="SAM" id="MobiDB-lite"/>
    </source>
</evidence>
<reference evidence="3" key="1">
    <citation type="submission" date="2016-11" db="EMBL/GenBank/DDBJ databases">
        <authorList>
            <person name="Varghese N."/>
            <person name="Submissions S."/>
        </authorList>
    </citation>
    <scope>NUCLEOTIDE SEQUENCE [LARGE SCALE GENOMIC DNA]</scope>
    <source>
        <strain evidence="3">DX253</strain>
    </source>
</reference>
<feature type="compositionally biased region" description="Low complexity" evidence="1">
    <location>
        <begin position="254"/>
        <end position="270"/>
    </location>
</feature>
<feature type="compositionally biased region" description="Gly residues" evidence="1">
    <location>
        <begin position="239"/>
        <end position="253"/>
    </location>
</feature>
<keyword evidence="3" id="KW-1185">Reference proteome</keyword>
<feature type="region of interest" description="Disordered" evidence="1">
    <location>
        <begin position="230"/>
        <end position="280"/>
    </location>
</feature>